<dbReference type="EMBL" id="BPLR01002655">
    <property type="protein sequence ID" value="GIX76218.1"/>
    <property type="molecule type" value="Genomic_DNA"/>
</dbReference>
<name>A0AAV4MWU5_CAEEX</name>
<evidence type="ECO:0000313" key="2">
    <source>
        <dbReference type="Proteomes" id="UP001054945"/>
    </source>
</evidence>
<accession>A0AAV4MWU5</accession>
<comment type="caution">
    <text evidence="1">The sequence shown here is derived from an EMBL/GenBank/DDBJ whole genome shotgun (WGS) entry which is preliminary data.</text>
</comment>
<reference evidence="1 2" key="1">
    <citation type="submission" date="2021-06" db="EMBL/GenBank/DDBJ databases">
        <title>Caerostris extrusa draft genome.</title>
        <authorList>
            <person name="Kono N."/>
            <person name="Arakawa K."/>
        </authorList>
    </citation>
    <scope>NUCLEOTIDE SEQUENCE [LARGE SCALE GENOMIC DNA]</scope>
</reference>
<evidence type="ECO:0000313" key="1">
    <source>
        <dbReference type="EMBL" id="GIX76218.1"/>
    </source>
</evidence>
<dbReference type="Proteomes" id="UP001054945">
    <property type="component" value="Unassembled WGS sequence"/>
</dbReference>
<gene>
    <name evidence="1" type="ORF">CEXT_640821</name>
</gene>
<proteinExistence type="predicted"/>
<evidence type="ECO:0008006" key="3">
    <source>
        <dbReference type="Google" id="ProtNLM"/>
    </source>
</evidence>
<sequence length="97" mass="11065">MEQPFGGAIILLEADFPQTLRVSLDETTTYKSIDAVINQDEALNYISEFLNLHDLARLPSHIINLKIGMYSVILLRHKLSFSVFLEILLHPIFELVP</sequence>
<keyword evidence="2" id="KW-1185">Reference proteome</keyword>
<organism evidence="1 2">
    <name type="scientific">Caerostris extrusa</name>
    <name type="common">Bark spider</name>
    <name type="synonym">Caerostris bankana</name>
    <dbReference type="NCBI Taxonomy" id="172846"/>
    <lineage>
        <taxon>Eukaryota</taxon>
        <taxon>Metazoa</taxon>
        <taxon>Ecdysozoa</taxon>
        <taxon>Arthropoda</taxon>
        <taxon>Chelicerata</taxon>
        <taxon>Arachnida</taxon>
        <taxon>Araneae</taxon>
        <taxon>Araneomorphae</taxon>
        <taxon>Entelegynae</taxon>
        <taxon>Araneoidea</taxon>
        <taxon>Araneidae</taxon>
        <taxon>Caerostris</taxon>
    </lineage>
</organism>
<protein>
    <recommendedName>
        <fullName evidence="3">DNA helicase</fullName>
    </recommendedName>
</protein>
<dbReference type="AlphaFoldDB" id="A0AAV4MWU5"/>